<dbReference type="RefSeq" id="WP_113853060.1">
    <property type="nucleotide sequence ID" value="NZ_PDCH01000003.1"/>
</dbReference>
<feature type="transmembrane region" description="Helical" evidence="1">
    <location>
        <begin position="47"/>
        <end position="67"/>
    </location>
</feature>
<accession>A0A366KE40</accession>
<feature type="transmembrane region" description="Helical" evidence="1">
    <location>
        <begin position="164"/>
        <end position="181"/>
    </location>
</feature>
<comment type="caution">
    <text evidence="3">The sequence shown here is derived from an EMBL/GenBank/DDBJ whole genome shotgun (WGS) entry which is preliminary data.</text>
</comment>
<name>A0A366KE40_9BIFI</name>
<feature type="transmembrane region" description="Helical" evidence="1">
    <location>
        <begin position="87"/>
        <end position="116"/>
    </location>
</feature>
<keyword evidence="4" id="KW-1185">Reference proteome</keyword>
<dbReference type="InterPro" id="IPR053150">
    <property type="entry name" value="Teicoplanin_resist-assoc"/>
</dbReference>
<dbReference type="AlphaFoldDB" id="A0A366KE40"/>
<proteinExistence type="predicted"/>
<evidence type="ECO:0000313" key="4">
    <source>
        <dbReference type="Proteomes" id="UP000252345"/>
    </source>
</evidence>
<dbReference type="Proteomes" id="UP000252345">
    <property type="component" value="Unassembled WGS sequence"/>
</dbReference>
<dbReference type="PANTHER" id="PTHR36834">
    <property type="entry name" value="MEMBRANE PROTEIN-RELATED"/>
    <property type="match status" value="1"/>
</dbReference>
<feature type="transmembrane region" description="Helical" evidence="1">
    <location>
        <begin position="323"/>
        <end position="340"/>
    </location>
</feature>
<feature type="transmembrane region" description="Helical" evidence="1">
    <location>
        <begin position="128"/>
        <end position="152"/>
    </location>
</feature>
<dbReference type="InterPro" id="IPR006976">
    <property type="entry name" value="VanZ-like"/>
</dbReference>
<reference evidence="3 4" key="1">
    <citation type="submission" date="2017-10" db="EMBL/GenBank/DDBJ databases">
        <title>Bifidobacterium xylocopum sp. nov. and Bifidobacterium aemilianum sp. nov., from the carpenter bee (Xylocopa violacea) digestive tract.</title>
        <authorList>
            <person name="Alberoni D."/>
            <person name="Baffoni L."/>
            <person name="Di Gioia D."/>
            <person name="Gaggia F."/>
            <person name="Biavati B."/>
        </authorList>
    </citation>
    <scope>NUCLEOTIDE SEQUENCE [LARGE SCALE GENOMIC DNA]</scope>
    <source>
        <strain evidence="3 4">XV2</strain>
    </source>
</reference>
<evidence type="ECO:0000259" key="2">
    <source>
        <dbReference type="Pfam" id="PF04892"/>
    </source>
</evidence>
<protein>
    <submittedName>
        <fullName evidence="3">Teicoplanin resistance protein VanZ</fullName>
    </submittedName>
</protein>
<dbReference type="OrthoDB" id="4822551at2"/>
<feature type="transmembrane region" description="Helical" evidence="1">
    <location>
        <begin position="254"/>
        <end position="277"/>
    </location>
</feature>
<dbReference type="Pfam" id="PF04892">
    <property type="entry name" value="VanZ"/>
    <property type="match status" value="1"/>
</dbReference>
<evidence type="ECO:0000256" key="1">
    <source>
        <dbReference type="SAM" id="Phobius"/>
    </source>
</evidence>
<gene>
    <name evidence="3" type="ORF">CRD59_02710</name>
</gene>
<feature type="domain" description="VanZ-like" evidence="2">
    <location>
        <begin position="53"/>
        <end position="181"/>
    </location>
</feature>
<feature type="transmembrane region" description="Helical" evidence="1">
    <location>
        <begin position="298"/>
        <end position="317"/>
    </location>
</feature>
<keyword evidence="1" id="KW-0472">Membrane</keyword>
<feature type="transmembrane region" description="Helical" evidence="1">
    <location>
        <begin position="12"/>
        <end position="35"/>
    </location>
</feature>
<dbReference type="EMBL" id="PDCH01000003">
    <property type="protein sequence ID" value="RBP99657.1"/>
    <property type="molecule type" value="Genomic_DNA"/>
</dbReference>
<keyword evidence="1" id="KW-1133">Transmembrane helix</keyword>
<organism evidence="3 4">
    <name type="scientific">Bifidobacterium xylocopae</name>
    <dbReference type="NCBI Taxonomy" id="2493119"/>
    <lineage>
        <taxon>Bacteria</taxon>
        <taxon>Bacillati</taxon>
        <taxon>Actinomycetota</taxon>
        <taxon>Actinomycetes</taxon>
        <taxon>Bifidobacteriales</taxon>
        <taxon>Bifidobacteriaceae</taxon>
        <taxon>Bifidobacterium</taxon>
    </lineage>
</organism>
<evidence type="ECO:0000313" key="3">
    <source>
        <dbReference type="EMBL" id="RBP99657.1"/>
    </source>
</evidence>
<sequence>MLSYLGAFSASFGLSIAVWPFASLLLTLPVLALIYHRYHRLRLAAALTAYLTILYLLALVCFTLWPMPDDRAAFCAGHHLSPQLDPLHFLTDLTTGGLGALLQIGFNIVFFLPLGYIMGRVLRWRLRLALPVGFLVSLTIETAQLTGVFGLIGCAYRLFDVDDLLWNTTGAIVGFACAALINRLAPPRTPDTAEVVRTPSFLHRSVSMATDLVLAYTLSSSLGFALVVLVNAWAGHRADGDYSLGDWAVSPHALRLMVVGLNIACLLFFEFLIPLLRRGQTLGAAFTHMSVETRARRGWLRAAFYGARTLTILVVFGPWNGRMRAWANLLGALLLLFYMVRRCMPYDLIPGSDAPSAPGDASPRMYEARVDRPAMGGPPAFTPSGS</sequence>
<keyword evidence="1" id="KW-0812">Transmembrane</keyword>
<dbReference type="PANTHER" id="PTHR36834:SF1">
    <property type="entry name" value="INTEGRAL MEMBRANE PROTEIN"/>
    <property type="match status" value="1"/>
</dbReference>
<feature type="transmembrane region" description="Helical" evidence="1">
    <location>
        <begin position="213"/>
        <end position="234"/>
    </location>
</feature>